<dbReference type="GO" id="GO:0046872">
    <property type="term" value="F:metal ion binding"/>
    <property type="evidence" value="ECO:0007669"/>
    <property type="project" value="InterPro"/>
</dbReference>
<dbReference type="PANTHER" id="PTHR46932:SF12">
    <property type="entry name" value="HEAVY METAL-ASSOCIATED ISOPRENYLATED PLANT PROTEIN 47"/>
    <property type="match status" value="1"/>
</dbReference>
<evidence type="ECO:0000313" key="2">
    <source>
        <dbReference type="EMBL" id="KAF8693599.1"/>
    </source>
</evidence>
<feature type="domain" description="HMA" evidence="1">
    <location>
        <begin position="107"/>
        <end position="176"/>
    </location>
</feature>
<dbReference type="Gene3D" id="3.30.70.100">
    <property type="match status" value="1"/>
</dbReference>
<dbReference type="EMBL" id="JACEFO010001924">
    <property type="protein sequence ID" value="KAF8693599.1"/>
    <property type="molecule type" value="Genomic_DNA"/>
</dbReference>
<comment type="caution">
    <text evidence="2">The sequence shown here is derived from an EMBL/GenBank/DDBJ whole genome shotgun (WGS) entry which is preliminary data.</text>
</comment>
<evidence type="ECO:0000313" key="3">
    <source>
        <dbReference type="Proteomes" id="UP000636709"/>
    </source>
</evidence>
<dbReference type="OrthoDB" id="692882at2759"/>
<dbReference type="AlphaFoldDB" id="A0A835B9K0"/>
<protein>
    <recommendedName>
        <fullName evidence="1">HMA domain-containing protein</fullName>
    </recommendedName>
</protein>
<evidence type="ECO:0000259" key="1">
    <source>
        <dbReference type="PROSITE" id="PS50846"/>
    </source>
</evidence>
<name>A0A835B9K0_9POAL</name>
<dbReference type="InterPro" id="IPR006121">
    <property type="entry name" value="HMA_dom"/>
</dbReference>
<keyword evidence="3" id="KW-1185">Reference proteome</keyword>
<dbReference type="InterPro" id="IPR042885">
    <property type="entry name" value="HIPP47/16"/>
</dbReference>
<dbReference type="Proteomes" id="UP000636709">
    <property type="component" value="Unassembled WGS sequence"/>
</dbReference>
<reference evidence="2" key="1">
    <citation type="submission" date="2020-07" db="EMBL/GenBank/DDBJ databases">
        <title>Genome sequence and genetic diversity analysis of an under-domesticated orphan crop, white fonio (Digitaria exilis).</title>
        <authorList>
            <person name="Bennetzen J.L."/>
            <person name="Chen S."/>
            <person name="Ma X."/>
            <person name="Wang X."/>
            <person name="Yssel A.E.J."/>
            <person name="Chaluvadi S.R."/>
            <person name="Johnson M."/>
            <person name="Gangashetty P."/>
            <person name="Hamidou F."/>
            <person name="Sanogo M.D."/>
            <person name="Zwaenepoel A."/>
            <person name="Wallace J."/>
            <person name="Van De Peer Y."/>
            <person name="Van Deynze A."/>
        </authorList>
    </citation>
    <scope>NUCLEOTIDE SEQUENCE</scope>
    <source>
        <tissue evidence="2">Leaves</tissue>
    </source>
</reference>
<gene>
    <name evidence="2" type="ORF">HU200_039004</name>
</gene>
<accession>A0A835B9K0</accession>
<organism evidence="2 3">
    <name type="scientific">Digitaria exilis</name>
    <dbReference type="NCBI Taxonomy" id="1010633"/>
    <lineage>
        <taxon>Eukaryota</taxon>
        <taxon>Viridiplantae</taxon>
        <taxon>Streptophyta</taxon>
        <taxon>Embryophyta</taxon>
        <taxon>Tracheophyta</taxon>
        <taxon>Spermatophyta</taxon>
        <taxon>Magnoliopsida</taxon>
        <taxon>Liliopsida</taxon>
        <taxon>Poales</taxon>
        <taxon>Poaceae</taxon>
        <taxon>PACMAD clade</taxon>
        <taxon>Panicoideae</taxon>
        <taxon>Panicodae</taxon>
        <taxon>Paniceae</taxon>
        <taxon>Anthephorinae</taxon>
        <taxon>Digitaria</taxon>
    </lineage>
</organism>
<dbReference type="PROSITE" id="PS50846">
    <property type="entry name" value="HMA_2"/>
    <property type="match status" value="1"/>
</dbReference>
<proteinExistence type="predicted"/>
<sequence>MCRYCAGDTVSVRLDRQRRDSSAARGHHHGPSLRFSAPCAQHVSISSRVHGGYKAAQGPLLCFHTPALRAGLIESVAGRRMVLQLSRARAWDSSDANVLCFFVLTLQQKIVIKVQMGSDKCRSRAMALVASTGGVDSVAIAGDGKDQVVVVGEGVDSIGLTSALRKKIGYAELVQVGEDKKKEEEKKPDPVAAAVAEYNYSQWYYHHYPPPHVYAHHPAGYGNDPCSIM</sequence>
<dbReference type="PANTHER" id="PTHR46932">
    <property type="entry name" value="HEAVY METAL-ASSOCIATED ISOPRENYLATED PLANT PROTEIN 47"/>
    <property type="match status" value="1"/>
</dbReference>